<accession>A0A612KSK4</accession>
<evidence type="ECO:0000313" key="2">
    <source>
        <dbReference type="EMBL" id="ECW0110010.1"/>
    </source>
</evidence>
<dbReference type="Pfam" id="PF23771">
    <property type="entry name" value="DUF7168"/>
    <property type="match status" value="1"/>
</dbReference>
<dbReference type="InterPro" id="IPR055592">
    <property type="entry name" value="DUF7168"/>
</dbReference>
<comment type="caution">
    <text evidence="2">The sequence shown here is derived from an EMBL/GenBank/DDBJ whole genome shotgun (WGS) entry which is preliminary data.</text>
</comment>
<name>A0A612KSK4_SALET</name>
<proteinExistence type="predicted"/>
<dbReference type="AlphaFoldDB" id="A0A612KSK4"/>
<sequence>MSGLLFIIRRMVKSADRRGELADVTSVLCRTYCLIKAHTVDEGVPAAEREYTCARSFCNVRIVPAWFSALTAVVCQAVGCRWYFGRLPGLKFRRSVTFCGTGERPEIAGSLFVLLCCQMERDMDTWQKVCCWERLKTVQTRTREEKWRISWTAGLWSALSEQDTLPGKQKISDIRQYRHQPQCPFCRRVPGLSGGVTEEHGGQPSVLIPVSDQRYMHIKEER</sequence>
<reference evidence="2" key="1">
    <citation type="submission" date="2019-09" db="EMBL/GenBank/DDBJ databases">
        <authorList>
            <consortium name="GenomeTrakr network: Whole genome sequencing for foodborne pathogen traceback"/>
        </authorList>
    </citation>
    <scope>NUCLEOTIDE SEQUENCE</scope>
    <source>
        <strain evidence="2">AUSMDU00020873</strain>
    </source>
</reference>
<gene>
    <name evidence="2" type="ORF">F3Q63_23045</name>
</gene>
<feature type="domain" description="DUF7168" evidence="1">
    <location>
        <begin position="63"/>
        <end position="163"/>
    </location>
</feature>
<protein>
    <recommendedName>
        <fullName evidence="1">DUF7168 domain-containing protein</fullName>
    </recommendedName>
</protein>
<organism evidence="2">
    <name type="scientific">Salmonella enterica I</name>
    <dbReference type="NCBI Taxonomy" id="59201"/>
    <lineage>
        <taxon>Bacteria</taxon>
        <taxon>Pseudomonadati</taxon>
        <taxon>Pseudomonadota</taxon>
        <taxon>Gammaproteobacteria</taxon>
        <taxon>Enterobacterales</taxon>
        <taxon>Enterobacteriaceae</taxon>
        <taxon>Salmonella</taxon>
    </lineage>
</organism>
<evidence type="ECO:0000259" key="1">
    <source>
        <dbReference type="Pfam" id="PF23771"/>
    </source>
</evidence>
<dbReference type="EMBL" id="AAKVAS010000044">
    <property type="protein sequence ID" value="ECW0110010.1"/>
    <property type="molecule type" value="Genomic_DNA"/>
</dbReference>